<organism evidence="1 2">
    <name type="scientific">Metallosphaera cuprina (strain Ar-4)</name>
    <dbReference type="NCBI Taxonomy" id="1006006"/>
    <lineage>
        <taxon>Archaea</taxon>
        <taxon>Thermoproteota</taxon>
        <taxon>Thermoprotei</taxon>
        <taxon>Sulfolobales</taxon>
        <taxon>Sulfolobaceae</taxon>
        <taxon>Metallosphaera</taxon>
    </lineage>
</organism>
<dbReference type="Proteomes" id="UP000007812">
    <property type="component" value="Chromosome"/>
</dbReference>
<name>F4G3A1_METCR</name>
<keyword evidence="2" id="KW-1185">Reference proteome</keyword>
<dbReference type="EMBL" id="CP002656">
    <property type="protein sequence ID" value="AEB95299.1"/>
    <property type="molecule type" value="Genomic_DNA"/>
</dbReference>
<protein>
    <submittedName>
        <fullName evidence="1">Uncharacterized protein</fullName>
    </submittedName>
</protein>
<accession>F4G3A1</accession>
<evidence type="ECO:0000313" key="2">
    <source>
        <dbReference type="Proteomes" id="UP000007812"/>
    </source>
</evidence>
<dbReference type="PATRIC" id="fig|1006006.8.peg.1190"/>
<dbReference type="HOGENOM" id="CLU_3302698_0_0_2"/>
<evidence type="ECO:0000313" key="1">
    <source>
        <dbReference type="EMBL" id="AEB95299.1"/>
    </source>
</evidence>
<reference evidence="1 2" key="1">
    <citation type="journal article" date="2011" name="J. Bacteriol.">
        <title>Complete genome sequence of Metallosphaera cuprina, a metal sulfide-oxidizing archaeon from a hot spring.</title>
        <authorList>
            <person name="Liu L.J."/>
            <person name="You X.Y."/>
            <person name="Zheng H."/>
            <person name="Wang S."/>
            <person name="Jiang C.Y."/>
            <person name="Liu S.J."/>
        </authorList>
    </citation>
    <scope>NUCLEOTIDE SEQUENCE [LARGE SCALE GENOMIC DNA]</scope>
    <source>
        <strain evidence="1 2">Ar-4</strain>
    </source>
</reference>
<proteinExistence type="predicted"/>
<sequence>MLWNSSLKYVEMYVNVYYPHEKYKGEIVKEVLDASYTLN</sequence>
<gene>
    <name evidence="1" type="ordered locus">Mcup_1194</name>
</gene>
<dbReference type="KEGG" id="mcn:Mcup_1194"/>
<dbReference type="AlphaFoldDB" id="F4G3A1"/>